<evidence type="ECO:0000313" key="2">
    <source>
        <dbReference type="EMBL" id="GAA0157506.1"/>
    </source>
</evidence>
<dbReference type="PANTHER" id="PTHR32002">
    <property type="entry name" value="PROTEIN NLP8"/>
    <property type="match status" value="1"/>
</dbReference>
<dbReference type="Proteomes" id="UP001454036">
    <property type="component" value="Unassembled WGS sequence"/>
</dbReference>
<keyword evidence="3" id="KW-1185">Reference proteome</keyword>
<comment type="caution">
    <text evidence="2">The sequence shown here is derived from an EMBL/GenBank/DDBJ whole genome shotgun (WGS) entry which is preliminary data.</text>
</comment>
<proteinExistence type="predicted"/>
<accession>A0AAV3Q3H6</accession>
<feature type="domain" description="NLP1-9 GAF" evidence="1">
    <location>
        <begin position="110"/>
        <end position="173"/>
    </location>
</feature>
<dbReference type="Pfam" id="PF22922">
    <property type="entry name" value="GAF_NLP"/>
    <property type="match status" value="1"/>
</dbReference>
<evidence type="ECO:0000313" key="3">
    <source>
        <dbReference type="Proteomes" id="UP001454036"/>
    </source>
</evidence>
<dbReference type="InterPro" id="IPR045012">
    <property type="entry name" value="NLP"/>
</dbReference>
<sequence length="180" mass="20582">MKHHGVEERIKLVFKRLPKIIYYVDLLQFWAPRRIADGSFLTTSDQTFALGKSDSQAEIKNMFEAISATHPLHFARALIPSQGDYCLSNSGLRCFKQEAYCLRQKDFTGIYDYPLTHYAKRCGFSFCVAICVQNTQFVDKICVLELFLLPGDYSSEYTGGLSDSLLMSVKQHLNNNFKIL</sequence>
<dbReference type="AlphaFoldDB" id="A0AAV3Q3H6"/>
<dbReference type="GO" id="GO:0003700">
    <property type="term" value="F:DNA-binding transcription factor activity"/>
    <property type="evidence" value="ECO:0007669"/>
    <property type="project" value="InterPro"/>
</dbReference>
<evidence type="ECO:0000259" key="1">
    <source>
        <dbReference type="Pfam" id="PF22922"/>
    </source>
</evidence>
<organism evidence="2 3">
    <name type="scientific">Lithospermum erythrorhizon</name>
    <name type="common">Purple gromwell</name>
    <name type="synonym">Lithospermum officinale var. erythrorhizon</name>
    <dbReference type="NCBI Taxonomy" id="34254"/>
    <lineage>
        <taxon>Eukaryota</taxon>
        <taxon>Viridiplantae</taxon>
        <taxon>Streptophyta</taxon>
        <taxon>Embryophyta</taxon>
        <taxon>Tracheophyta</taxon>
        <taxon>Spermatophyta</taxon>
        <taxon>Magnoliopsida</taxon>
        <taxon>eudicotyledons</taxon>
        <taxon>Gunneridae</taxon>
        <taxon>Pentapetalae</taxon>
        <taxon>asterids</taxon>
        <taxon>lamiids</taxon>
        <taxon>Boraginales</taxon>
        <taxon>Boraginaceae</taxon>
        <taxon>Boraginoideae</taxon>
        <taxon>Lithospermeae</taxon>
        <taxon>Lithospermum</taxon>
    </lineage>
</organism>
<name>A0AAV3Q3H6_LITER</name>
<dbReference type="EMBL" id="BAABME010003121">
    <property type="protein sequence ID" value="GAA0157506.1"/>
    <property type="molecule type" value="Genomic_DNA"/>
</dbReference>
<reference evidence="2 3" key="1">
    <citation type="submission" date="2024-01" db="EMBL/GenBank/DDBJ databases">
        <title>The complete chloroplast genome sequence of Lithospermum erythrorhizon: insights into the phylogenetic relationship among Boraginaceae species and the maternal lineages of purple gromwells.</title>
        <authorList>
            <person name="Okada T."/>
            <person name="Watanabe K."/>
        </authorList>
    </citation>
    <scope>NUCLEOTIDE SEQUENCE [LARGE SCALE GENOMIC DNA]</scope>
</reference>
<dbReference type="PANTHER" id="PTHR32002:SF35">
    <property type="entry name" value="PROTEIN NLP6"/>
    <property type="match status" value="1"/>
</dbReference>
<gene>
    <name evidence="2" type="ORF">LIER_14759</name>
</gene>
<protein>
    <recommendedName>
        <fullName evidence="1">NLP1-9 GAF domain-containing protein</fullName>
    </recommendedName>
</protein>
<dbReference type="InterPro" id="IPR055081">
    <property type="entry name" value="NLP1-9_GAF"/>
</dbReference>